<dbReference type="RefSeq" id="WP_380228613.1">
    <property type="nucleotide sequence ID" value="NZ_JBHSOF010000047.1"/>
</dbReference>
<reference evidence="3" key="1">
    <citation type="journal article" date="2019" name="Int. J. Syst. Evol. Microbiol.">
        <title>The Global Catalogue of Microorganisms (GCM) 10K type strain sequencing project: providing services to taxonomists for standard genome sequencing and annotation.</title>
        <authorList>
            <consortium name="The Broad Institute Genomics Platform"/>
            <consortium name="The Broad Institute Genome Sequencing Center for Infectious Disease"/>
            <person name="Wu L."/>
            <person name="Ma J."/>
        </authorList>
    </citation>
    <scope>NUCLEOTIDE SEQUENCE [LARGE SCALE GENOMIC DNA]</scope>
    <source>
        <strain evidence="3">CGMCC 4.1437</strain>
    </source>
</reference>
<dbReference type="InterPro" id="IPR045733">
    <property type="entry name" value="DUF6087"/>
</dbReference>
<protein>
    <submittedName>
        <fullName evidence="2">DUF6087 family protein</fullName>
    </submittedName>
</protein>
<proteinExistence type="predicted"/>
<feature type="region of interest" description="Disordered" evidence="1">
    <location>
        <begin position="57"/>
        <end position="105"/>
    </location>
</feature>
<sequence length="105" mass="11363">MADEPLDEWAARRAAGKRVPGTRRAVPLTDGPQHGAHVNPEAPRALAEWDGTQWSAAGVAPDYPSAQRALTPPRPETVALPPTGKLPPAPEQPFRPTVRFYRPEA</sequence>
<comment type="caution">
    <text evidence="2">The sequence shown here is derived from an EMBL/GenBank/DDBJ whole genome shotgun (WGS) entry which is preliminary data.</text>
</comment>
<keyword evidence="3" id="KW-1185">Reference proteome</keyword>
<evidence type="ECO:0000313" key="2">
    <source>
        <dbReference type="EMBL" id="MFC5666927.1"/>
    </source>
</evidence>
<gene>
    <name evidence="2" type="ORF">ACFP3U_28660</name>
</gene>
<accession>A0ABW0X8V3</accession>
<feature type="compositionally biased region" description="Pro residues" evidence="1">
    <location>
        <begin position="84"/>
        <end position="93"/>
    </location>
</feature>
<feature type="region of interest" description="Disordered" evidence="1">
    <location>
        <begin position="13"/>
        <end position="40"/>
    </location>
</feature>
<dbReference type="EMBL" id="JBHSOF010000047">
    <property type="protein sequence ID" value="MFC5666927.1"/>
    <property type="molecule type" value="Genomic_DNA"/>
</dbReference>
<evidence type="ECO:0000256" key="1">
    <source>
        <dbReference type="SAM" id="MobiDB-lite"/>
    </source>
</evidence>
<dbReference type="Proteomes" id="UP001595975">
    <property type="component" value="Unassembled WGS sequence"/>
</dbReference>
<dbReference type="Pfam" id="PF19565">
    <property type="entry name" value="DUF6087"/>
    <property type="match status" value="1"/>
</dbReference>
<evidence type="ECO:0000313" key="3">
    <source>
        <dbReference type="Proteomes" id="UP001595975"/>
    </source>
</evidence>
<name>A0ABW0X8V3_9ACTN</name>
<organism evidence="2 3">
    <name type="scientific">Kitasatospora misakiensis</name>
    <dbReference type="NCBI Taxonomy" id="67330"/>
    <lineage>
        <taxon>Bacteria</taxon>
        <taxon>Bacillati</taxon>
        <taxon>Actinomycetota</taxon>
        <taxon>Actinomycetes</taxon>
        <taxon>Kitasatosporales</taxon>
        <taxon>Streptomycetaceae</taxon>
        <taxon>Kitasatospora</taxon>
    </lineage>
</organism>